<sequence length="795" mass="90760">PVVENEGINLGDANADNATKTPEINLDYILKITMHELQRGPGSEVEVCLAIVSVAFQRVWRVEKKRRSFPMASRIFNVVANAEMISSEVELVEPVFGGRAKIESGCYDSMETNKSSCIIDLDVSLNPTISDSSEEARKGVVDFNILSYGYSHISQQSLQNELEEETQFVPNFPDRTRRGKRMLEYIPGENLTVLKLPKNRWSTLDAADMKFYPKLEVLDLSKNVFETFDTETFKESIHLKELYFSENHLRSIPGLIANQSDLRVLNIGGNIFDYDEDSGVQVLVGYISNQLHMEKLNISGFRTKILLRDTFPLLPELKELYASQCGVDLVEKNAFLNVFSLEKIDLSSNSLNSLPHDVFFPLKHLKSLDLSFNKFTNGLGLLFSSQMDLLDMSSNFMSSAEDLIAHGSKVRRINLANNVLRYLKELKINTADDGALVEELDLSSNLIPALSLTECNTLSTLKQLNLSENQFNCDDCNLLDFQYWLNQSDSSIFTSPPEDFLCAAPPLARKSKTRVIDAEYNKDCIGPDVLIISGGTFSGLALLIALICGICYLYRFEISYILHLIKVKRRSAKGEGKPHSECIYDAFVSYSGHDRNWVLRVLQPYLEEGEDKYQLCLHDRNFTLGGIISQNIIESIEKSRKTILILSKGFVDSQWCRWEMEMANHKLFHDSRDFLVLVELNRLDRRDLPRHLRFLMETRTYLEWPSQEKNRESSDDTGVELSHHSSNAIAAKIYEQSVNVFWKRLREALGESLYIKEQKARKEVEIAVRKSRMRDDGNFVVYRRTLEKPVEEAEL</sequence>
<keyword evidence="9 13" id="KW-1133">Transmembrane helix</keyword>
<organism evidence="15 16">
    <name type="scientific">Ladona fulva</name>
    <name type="common">Scarce chaser dragonfly</name>
    <name type="synonym">Libellula fulva</name>
    <dbReference type="NCBI Taxonomy" id="123851"/>
    <lineage>
        <taxon>Eukaryota</taxon>
        <taxon>Metazoa</taxon>
        <taxon>Ecdysozoa</taxon>
        <taxon>Arthropoda</taxon>
        <taxon>Hexapoda</taxon>
        <taxon>Insecta</taxon>
        <taxon>Pterygota</taxon>
        <taxon>Palaeoptera</taxon>
        <taxon>Odonata</taxon>
        <taxon>Epiprocta</taxon>
        <taxon>Anisoptera</taxon>
        <taxon>Libelluloidea</taxon>
        <taxon>Libellulidae</taxon>
        <taxon>Ladona</taxon>
    </lineage>
</organism>
<protein>
    <recommendedName>
        <fullName evidence="14">TIR domain-containing protein</fullName>
    </recommendedName>
</protein>
<dbReference type="InterPro" id="IPR001611">
    <property type="entry name" value="Leu-rich_rpt"/>
</dbReference>
<dbReference type="GO" id="GO:0038023">
    <property type="term" value="F:signaling receptor activity"/>
    <property type="evidence" value="ECO:0007669"/>
    <property type="project" value="TreeGrafter"/>
</dbReference>
<comment type="subcellular location">
    <subcellularLocation>
        <location evidence="1">Membrane</location>
        <topology evidence="1">Single-pass type I membrane protein</topology>
    </subcellularLocation>
</comment>
<dbReference type="InterPro" id="IPR032675">
    <property type="entry name" value="LRR_dom_sf"/>
</dbReference>
<accession>A0A8K0NUF0</accession>
<dbReference type="Gene3D" id="3.80.10.10">
    <property type="entry name" value="Ribonuclease Inhibitor"/>
    <property type="match status" value="3"/>
</dbReference>
<keyword evidence="4" id="KW-0433">Leucine-rich repeat</keyword>
<evidence type="ECO:0000259" key="14">
    <source>
        <dbReference type="PROSITE" id="PS50104"/>
    </source>
</evidence>
<dbReference type="GO" id="GO:0007165">
    <property type="term" value="P:signal transduction"/>
    <property type="evidence" value="ECO:0007669"/>
    <property type="project" value="InterPro"/>
</dbReference>
<reference evidence="15" key="2">
    <citation type="submission" date="2017-10" db="EMBL/GenBank/DDBJ databases">
        <title>Ladona fulva Genome sequencing and assembly.</title>
        <authorList>
            <person name="Murali S."/>
            <person name="Richards S."/>
            <person name="Bandaranaike D."/>
            <person name="Bellair M."/>
            <person name="Blankenburg K."/>
            <person name="Chao H."/>
            <person name="Dinh H."/>
            <person name="Doddapaneni H."/>
            <person name="Dugan-Rocha S."/>
            <person name="Elkadiri S."/>
            <person name="Gnanaolivu R."/>
            <person name="Hernandez B."/>
            <person name="Skinner E."/>
            <person name="Javaid M."/>
            <person name="Lee S."/>
            <person name="Li M."/>
            <person name="Ming W."/>
            <person name="Munidasa M."/>
            <person name="Muniz J."/>
            <person name="Nguyen L."/>
            <person name="Hughes D."/>
            <person name="Osuji N."/>
            <person name="Pu L.-L."/>
            <person name="Puazo M."/>
            <person name="Qu C."/>
            <person name="Quiroz J."/>
            <person name="Raj R."/>
            <person name="Weissenberger G."/>
            <person name="Xin Y."/>
            <person name="Zou X."/>
            <person name="Han Y."/>
            <person name="Worley K."/>
            <person name="Muzny D."/>
            <person name="Gibbs R."/>
        </authorList>
    </citation>
    <scope>NUCLEOTIDE SEQUENCE</scope>
    <source>
        <strain evidence="15">Sampled in the wild</strain>
    </source>
</reference>
<keyword evidence="6" id="KW-0732">Signal</keyword>
<feature type="transmembrane region" description="Helical" evidence="13">
    <location>
        <begin position="529"/>
        <end position="554"/>
    </location>
</feature>
<comment type="caution">
    <text evidence="15">The sequence shown here is derived from an EMBL/GenBank/DDBJ whole genome shotgun (WGS) entry which is preliminary data.</text>
</comment>
<dbReference type="GO" id="GO:0005886">
    <property type="term" value="C:plasma membrane"/>
    <property type="evidence" value="ECO:0007669"/>
    <property type="project" value="TreeGrafter"/>
</dbReference>
<dbReference type="SMART" id="SM00369">
    <property type="entry name" value="LRR_TYP"/>
    <property type="match status" value="5"/>
</dbReference>
<dbReference type="SMART" id="SM00255">
    <property type="entry name" value="TIR"/>
    <property type="match status" value="1"/>
</dbReference>
<dbReference type="Pfam" id="PF01582">
    <property type="entry name" value="TIR"/>
    <property type="match status" value="1"/>
</dbReference>
<evidence type="ECO:0000256" key="3">
    <source>
        <dbReference type="ARBA" id="ARBA00022588"/>
    </source>
</evidence>
<reference evidence="15" key="1">
    <citation type="submission" date="2013-04" db="EMBL/GenBank/DDBJ databases">
        <authorList>
            <person name="Qu J."/>
            <person name="Murali S.C."/>
            <person name="Bandaranaike D."/>
            <person name="Bellair M."/>
            <person name="Blankenburg K."/>
            <person name="Chao H."/>
            <person name="Dinh H."/>
            <person name="Doddapaneni H."/>
            <person name="Downs B."/>
            <person name="Dugan-Rocha S."/>
            <person name="Elkadiri S."/>
            <person name="Gnanaolivu R.D."/>
            <person name="Hernandez B."/>
            <person name="Javaid M."/>
            <person name="Jayaseelan J.C."/>
            <person name="Lee S."/>
            <person name="Li M."/>
            <person name="Ming W."/>
            <person name="Munidasa M."/>
            <person name="Muniz J."/>
            <person name="Nguyen L."/>
            <person name="Ongeri F."/>
            <person name="Osuji N."/>
            <person name="Pu L.-L."/>
            <person name="Puazo M."/>
            <person name="Qu C."/>
            <person name="Quiroz J."/>
            <person name="Raj R."/>
            <person name="Weissenberger G."/>
            <person name="Xin Y."/>
            <person name="Zou X."/>
            <person name="Han Y."/>
            <person name="Richards S."/>
            <person name="Worley K."/>
            <person name="Muzny D."/>
            <person name="Gibbs R."/>
        </authorList>
    </citation>
    <scope>NUCLEOTIDE SEQUENCE</scope>
    <source>
        <strain evidence="15">Sampled in the wild</strain>
    </source>
</reference>
<gene>
    <name evidence="15" type="ORF">J437_LFUL001335</name>
</gene>
<evidence type="ECO:0000256" key="11">
    <source>
        <dbReference type="ARBA" id="ARBA00023170"/>
    </source>
</evidence>
<keyword evidence="10 13" id="KW-0472">Membrane</keyword>
<dbReference type="SUPFAM" id="SSF52058">
    <property type="entry name" value="L domain-like"/>
    <property type="match status" value="1"/>
</dbReference>
<evidence type="ECO:0000256" key="6">
    <source>
        <dbReference type="ARBA" id="ARBA00022729"/>
    </source>
</evidence>
<evidence type="ECO:0000256" key="1">
    <source>
        <dbReference type="ARBA" id="ARBA00004479"/>
    </source>
</evidence>
<dbReference type="Proteomes" id="UP000792457">
    <property type="component" value="Unassembled WGS sequence"/>
</dbReference>
<proteinExistence type="inferred from homology"/>
<evidence type="ECO:0000256" key="10">
    <source>
        <dbReference type="ARBA" id="ARBA00023136"/>
    </source>
</evidence>
<dbReference type="GO" id="GO:0045087">
    <property type="term" value="P:innate immune response"/>
    <property type="evidence" value="ECO:0007669"/>
    <property type="project" value="UniProtKB-KW"/>
</dbReference>
<keyword evidence="7" id="KW-0677">Repeat</keyword>
<dbReference type="SUPFAM" id="SSF52200">
    <property type="entry name" value="Toll/Interleukin receptor TIR domain"/>
    <property type="match status" value="1"/>
</dbReference>
<keyword evidence="5 13" id="KW-0812">Transmembrane</keyword>
<evidence type="ECO:0000256" key="5">
    <source>
        <dbReference type="ARBA" id="ARBA00022692"/>
    </source>
</evidence>
<dbReference type="Pfam" id="PF13855">
    <property type="entry name" value="LRR_8"/>
    <property type="match status" value="2"/>
</dbReference>
<keyword evidence="16" id="KW-1185">Reference proteome</keyword>
<evidence type="ECO:0000313" key="16">
    <source>
        <dbReference type="Proteomes" id="UP000792457"/>
    </source>
</evidence>
<dbReference type="InterPro" id="IPR035897">
    <property type="entry name" value="Toll_tir_struct_dom_sf"/>
</dbReference>
<dbReference type="PROSITE" id="PS51450">
    <property type="entry name" value="LRR"/>
    <property type="match status" value="2"/>
</dbReference>
<name>A0A8K0NUF0_LADFU</name>
<dbReference type="PANTHER" id="PTHR24365:SF530">
    <property type="entry name" value="MSTPROX-RELATED"/>
    <property type="match status" value="1"/>
</dbReference>
<comment type="similarity">
    <text evidence="2">Belongs to the Toll-like receptor family.</text>
</comment>
<evidence type="ECO:0000256" key="2">
    <source>
        <dbReference type="ARBA" id="ARBA00009634"/>
    </source>
</evidence>
<evidence type="ECO:0000256" key="13">
    <source>
        <dbReference type="SAM" id="Phobius"/>
    </source>
</evidence>
<dbReference type="PRINTS" id="PR01537">
    <property type="entry name" value="INTRLKN1R1F"/>
</dbReference>
<keyword evidence="3" id="KW-0399">Innate immunity</keyword>
<evidence type="ECO:0000256" key="8">
    <source>
        <dbReference type="ARBA" id="ARBA00022859"/>
    </source>
</evidence>
<dbReference type="PANTHER" id="PTHR24365">
    <property type="entry name" value="TOLL-LIKE RECEPTOR"/>
    <property type="match status" value="1"/>
</dbReference>
<feature type="domain" description="TIR" evidence="14">
    <location>
        <begin position="582"/>
        <end position="749"/>
    </location>
</feature>
<keyword evidence="11" id="KW-0675">Receptor</keyword>
<evidence type="ECO:0000256" key="7">
    <source>
        <dbReference type="ARBA" id="ARBA00022737"/>
    </source>
</evidence>
<dbReference type="InterPro" id="IPR000157">
    <property type="entry name" value="TIR_dom"/>
</dbReference>
<dbReference type="EMBL" id="KZ308130">
    <property type="protein sequence ID" value="KAG8222348.1"/>
    <property type="molecule type" value="Genomic_DNA"/>
</dbReference>
<keyword evidence="12" id="KW-0325">Glycoprotein</keyword>
<evidence type="ECO:0000256" key="12">
    <source>
        <dbReference type="ARBA" id="ARBA00023180"/>
    </source>
</evidence>
<evidence type="ECO:0000313" key="15">
    <source>
        <dbReference type="EMBL" id="KAG8222348.1"/>
    </source>
</evidence>
<evidence type="ECO:0000256" key="4">
    <source>
        <dbReference type="ARBA" id="ARBA00022614"/>
    </source>
</evidence>
<dbReference type="Gene3D" id="3.40.50.10140">
    <property type="entry name" value="Toll/interleukin-1 receptor homology (TIR) domain"/>
    <property type="match status" value="1"/>
</dbReference>
<dbReference type="AlphaFoldDB" id="A0A8K0NUF0"/>
<dbReference type="InterPro" id="IPR003591">
    <property type="entry name" value="Leu-rich_rpt_typical-subtyp"/>
</dbReference>
<dbReference type="OrthoDB" id="2013775at2759"/>
<dbReference type="FunFam" id="3.40.50.10140:FF:000001">
    <property type="entry name" value="Toll-like receptor 2"/>
    <property type="match status" value="1"/>
</dbReference>
<feature type="non-terminal residue" evidence="15">
    <location>
        <position position="1"/>
    </location>
</feature>
<evidence type="ECO:0000256" key="9">
    <source>
        <dbReference type="ARBA" id="ARBA00022989"/>
    </source>
</evidence>
<dbReference type="PROSITE" id="PS50104">
    <property type="entry name" value="TIR"/>
    <property type="match status" value="1"/>
</dbReference>
<keyword evidence="8" id="KW-0391">Immunity</keyword>